<reference evidence="8" key="1">
    <citation type="submission" date="2023-03" db="EMBL/GenBank/DDBJ databases">
        <authorList>
            <person name="Julca I."/>
        </authorList>
    </citation>
    <scope>NUCLEOTIDE SEQUENCE</scope>
</reference>
<evidence type="ECO:0000256" key="1">
    <source>
        <dbReference type="ARBA" id="ARBA00004123"/>
    </source>
</evidence>
<keyword evidence="9" id="KW-1185">Reference proteome</keyword>
<keyword evidence="5" id="KW-0539">Nucleus</keyword>
<evidence type="ECO:0000256" key="4">
    <source>
        <dbReference type="ARBA" id="ARBA00023163"/>
    </source>
</evidence>
<dbReference type="Proteomes" id="UP001161247">
    <property type="component" value="Chromosome 8"/>
</dbReference>
<sequence length="312" mass="35388">MGFPVGVRFNPTEEELLSYYLKNKIMGHPLSDFETQFLIDINMYGKKATPWELFCSGSDQFIPWLQSVDISNKDKHSEEILYVSTKLKSVGKTDKSENKHKCRVAGCGTWHANNTKQPITGIDDNGESTLIGYKRNFTFRSATEETVGQWNMTEYSLNPKAFGLTKFNCDDYVLCKIKRDDSKSSFGGKLVSRKRKIFETATNSRKKVIKSSPSSSSSKISSYSEDEKQSMNYNNLQGNSSNGFLLDSSTSYDQEALQETIPGLEDSETELENYSIYQEQEDWLELEELLKQGNQDMDSLLNTLDNWPAAAC</sequence>
<dbReference type="Gene3D" id="2.170.150.80">
    <property type="entry name" value="NAC domain"/>
    <property type="match status" value="1"/>
</dbReference>
<proteinExistence type="predicted"/>
<keyword evidence="4" id="KW-0804">Transcription</keyword>
<dbReference type="GO" id="GO:0005634">
    <property type="term" value="C:nucleus"/>
    <property type="evidence" value="ECO:0007669"/>
    <property type="project" value="UniProtKB-SubCell"/>
</dbReference>
<protein>
    <submittedName>
        <fullName evidence="8">OLC1v1016138C1</fullName>
    </submittedName>
</protein>
<dbReference type="PANTHER" id="PTHR31989">
    <property type="entry name" value="NAC DOMAIN-CONTAINING PROTEIN 82-RELATED"/>
    <property type="match status" value="1"/>
</dbReference>
<dbReference type="GO" id="GO:0003677">
    <property type="term" value="F:DNA binding"/>
    <property type="evidence" value="ECO:0007669"/>
    <property type="project" value="UniProtKB-KW"/>
</dbReference>
<evidence type="ECO:0000256" key="5">
    <source>
        <dbReference type="ARBA" id="ARBA00023242"/>
    </source>
</evidence>
<dbReference type="GO" id="GO:0006355">
    <property type="term" value="P:regulation of DNA-templated transcription"/>
    <property type="evidence" value="ECO:0007669"/>
    <property type="project" value="InterPro"/>
</dbReference>
<keyword evidence="2" id="KW-0805">Transcription regulation</keyword>
<keyword evidence="3" id="KW-0238">DNA-binding</keyword>
<dbReference type="InterPro" id="IPR003441">
    <property type="entry name" value="NAC-dom"/>
</dbReference>
<comment type="subcellular location">
    <subcellularLocation>
        <location evidence="1">Nucleus</location>
    </subcellularLocation>
</comment>
<name>A0AAV1E4V4_OLDCO</name>
<organism evidence="8 9">
    <name type="scientific">Oldenlandia corymbosa var. corymbosa</name>
    <dbReference type="NCBI Taxonomy" id="529605"/>
    <lineage>
        <taxon>Eukaryota</taxon>
        <taxon>Viridiplantae</taxon>
        <taxon>Streptophyta</taxon>
        <taxon>Embryophyta</taxon>
        <taxon>Tracheophyta</taxon>
        <taxon>Spermatophyta</taxon>
        <taxon>Magnoliopsida</taxon>
        <taxon>eudicotyledons</taxon>
        <taxon>Gunneridae</taxon>
        <taxon>Pentapetalae</taxon>
        <taxon>asterids</taxon>
        <taxon>lamiids</taxon>
        <taxon>Gentianales</taxon>
        <taxon>Rubiaceae</taxon>
        <taxon>Rubioideae</taxon>
        <taxon>Spermacoceae</taxon>
        <taxon>Hedyotis-Oldenlandia complex</taxon>
        <taxon>Oldenlandia</taxon>
    </lineage>
</organism>
<gene>
    <name evidence="8" type="ORF">OLC1_LOCUS21843</name>
</gene>
<feature type="domain" description="NAC" evidence="7">
    <location>
        <begin position="3"/>
        <end position="180"/>
    </location>
</feature>
<dbReference type="PROSITE" id="PS51005">
    <property type="entry name" value="NAC"/>
    <property type="match status" value="1"/>
</dbReference>
<dbReference type="Pfam" id="PF02365">
    <property type="entry name" value="NAM"/>
    <property type="match status" value="1"/>
</dbReference>
<feature type="compositionally biased region" description="Low complexity" evidence="6">
    <location>
        <begin position="210"/>
        <end position="223"/>
    </location>
</feature>
<evidence type="ECO:0000313" key="8">
    <source>
        <dbReference type="EMBL" id="CAI9115281.1"/>
    </source>
</evidence>
<evidence type="ECO:0000256" key="6">
    <source>
        <dbReference type="SAM" id="MobiDB-lite"/>
    </source>
</evidence>
<evidence type="ECO:0000256" key="2">
    <source>
        <dbReference type="ARBA" id="ARBA00023015"/>
    </source>
</evidence>
<evidence type="ECO:0000259" key="7">
    <source>
        <dbReference type="PROSITE" id="PS51005"/>
    </source>
</evidence>
<dbReference type="EMBL" id="OX459125">
    <property type="protein sequence ID" value="CAI9115281.1"/>
    <property type="molecule type" value="Genomic_DNA"/>
</dbReference>
<evidence type="ECO:0000313" key="9">
    <source>
        <dbReference type="Proteomes" id="UP001161247"/>
    </source>
</evidence>
<feature type="region of interest" description="Disordered" evidence="6">
    <location>
        <begin position="209"/>
        <end position="234"/>
    </location>
</feature>
<accession>A0AAV1E4V4</accession>
<dbReference type="AlphaFoldDB" id="A0AAV1E4V4"/>
<dbReference type="SUPFAM" id="SSF101941">
    <property type="entry name" value="NAC domain"/>
    <property type="match status" value="1"/>
</dbReference>
<dbReference type="InterPro" id="IPR036093">
    <property type="entry name" value="NAC_dom_sf"/>
</dbReference>
<evidence type="ECO:0000256" key="3">
    <source>
        <dbReference type="ARBA" id="ARBA00023125"/>
    </source>
</evidence>